<dbReference type="AlphaFoldDB" id="A0A194YH08"/>
<sequence>MHEVCVIYLYGPPPNNTSSIEASISIMASQVVGRRSCSQLPSPVAGLLLVTIVISFTAVVADSARVSAPPPTTAAKPIEVYAACSKTIMPKRCSVKLSNFAKTLAETKAIIAGPELAAAKLKSDSCITECAKVVDEATSKAAAAKADEEALNVLNGYLNEKVMYSEGPIGPCECNCPEPCSADESAAVKKLGEATGSMRVLVYQLRELIDSGGDLDSEEKKAEAAEMEKSMDSGVLHVTCGLTKQPQKCSDELSALAKTTDEAKNAVWYPQHESVVKPPPALESVINDCRTAIEAVNQEIYSAESQLKNLAEIRAAIHSYVQGDGKKPQLCKYSCPPPPPEKPCTANETVIVDKLSGVYDAWVAADKFLTELLPPAEVKGKDKASKKTEK</sequence>
<dbReference type="Gramene" id="KXG19257">
    <property type="protein sequence ID" value="KXG19257"/>
    <property type="gene ID" value="SORBI_3010G030500"/>
</dbReference>
<name>A0A194YH08_SORBI</name>
<evidence type="ECO:0000313" key="2">
    <source>
        <dbReference type="Proteomes" id="UP000000768"/>
    </source>
</evidence>
<reference evidence="2" key="2">
    <citation type="journal article" date="2018" name="Plant J.">
        <title>The Sorghum bicolor reference genome: improved assembly, gene annotations, a transcriptome atlas, and signatures of genome organization.</title>
        <authorList>
            <person name="McCormick R.F."/>
            <person name="Truong S.K."/>
            <person name="Sreedasyam A."/>
            <person name="Jenkins J."/>
            <person name="Shu S."/>
            <person name="Sims D."/>
            <person name="Kennedy M."/>
            <person name="Amirebrahimi M."/>
            <person name="Weers B.D."/>
            <person name="McKinley B."/>
            <person name="Mattison A."/>
            <person name="Morishige D.T."/>
            <person name="Grimwood J."/>
            <person name="Schmutz J."/>
            <person name="Mullet J.E."/>
        </authorList>
    </citation>
    <scope>NUCLEOTIDE SEQUENCE [LARGE SCALE GENOMIC DNA]</scope>
    <source>
        <strain evidence="2">cv. BTx623</strain>
    </source>
</reference>
<organism evidence="1 2">
    <name type="scientific">Sorghum bicolor</name>
    <name type="common">Sorghum</name>
    <name type="synonym">Sorghum vulgare</name>
    <dbReference type="NCBI Taxonomy" id="4558"/>
    <lineage>
        <taxon>Eukaryota</taxon>
        <taxon>Viridiplantae</taxon>
        <taxon>Streptophyta</taxon>
        <taxon>Embryophyta</taxon>
        <taxon>Tracheophyta</taxon>
        <taxon>Spermatophyta</taxon>
        <taxon>Magnoliopsida</taxon>
        <taxon>Liliopsida</taxon>
        <taxon>Poales</taxon>
        <taxon>Poaceae</taxon>
        <taxon>PACMAD clade</taxon>
        <taxon>Panicoideae</taxon>
        <taxon>Andropogonodae</taxon>
        <taxon>Andropogoneae</taxon>
        <taxon>Sorghinae</taxon>
        <taxon>Sorghum</taxon>
    </lineage>
</organism>
<accession>A0A194YH08</accession>
<reference evidence="1 2" key="1">
    <citation type="journal article" date="2009" name="Nature">
        <title>The Sorghum bicolor genome and the diversification of grasses.</title>
        <authorList>
            <person name="Paterson A.H."/>
            <person name="Bowers J.E."/>
            <person name="Bruggmann R."/>
            <person name="Dubchak I."/>
            <person name="Grimwood J."/>
            <person name="Gundlach H."/>
            <person name="Haberer G."/>
            <person name="Hellsten U."/>
            <person name="Mitros T."/>
            <person name="Poliakov A."/>
            <person name="Schmutz J."/>
            <person name="Spannagl M."/>
            <person name="Tang H."/>
            <person name="Wang X."/>
            <person name="Wicker T."/>
            <person name="Bharti A.K."/>
            <person name="Chapman J."/>
            <person name="Feltus F.A."/>
            <person name="Gowik U."/>
            <person name="Grigoriev I.V."/>
            <person name="Lyons E."/>
            <person name="Maher C.A."/>
            <person name="Martis M."/>
            <person name="Narechania A."/>
            <person name="Otillar R.P."/>
            <person name="Penning B.W."/>
            <person name="Salamov A.A."/>
            <person name="Wang Y."/>
            <person name="Zhang L."/>
            <person name="Carpita N.C."/>
            <person name="Freeling M."/>
            <person name="Gingle A.R."/>
            <person name="Hash C.T."/>
            <person name="Keller B."/>
            <person name="Klein P."/>
            <person name="Kresovich S."/>
            <person name="McCann M.C."/>
            <person name="Ming R."/>
            <person name="Peterson D.G."/>
            <person name="Mehboob-ur-Rahman"/>
            <person name="Ware D."/>
            <person name="Westhoff P."/>
            <person name="Mayer K.F."/>
            <person name="Messing J."/>
            <person name="Rokhsar D.S."/>
        </authorList>
    </citation>
    <scope>NUCLEOTIDE SEQUENCE [LARGE SCALE GENOMIC DNA]</scope>
    <source>
        <strain evidence="2">cv. BTx623</strain>
    </source>
</reference>
<dbReference type="EMBL" id="CM000769">
    <property type="protein sequence ID" value="KXG19257.1"/>
    <property type="molecule type" value="Genomic_DNA"/>
</dbReference>
<gene>
    <name evidence="1" type="ORF">SORBI_3010G030500</name>
</gene>
<proteinExistence type="predicted"/>
<dbReference type="InParanoid" id="A0A194YH08"/>
<keyword evidence="2" id="KW-1185">Reference proteome</keyword>
<evidence type="ECO:0000313" key="1">
    <source>
        <dbReference type="EMBL" id="KXG19257.1"/>
    </source>
</evidence>
<dbReference type="OMA" id="PIGPCEC"/>
<protein>
    <submittedName>
        <fullName evidence="1">Uncharacterized protein</fullName>
    </submittedName>
</protein>
<dbReference type="Proteomes" id="UP000000768">
    <property type="component" value="Chromosome 10"/>
</dbReference>